<evidence type="ECO:0000313" key="2">
    <source>
        <dbReference type="Proteomes" id="UP000827976"/>
    </source>
</evidence>
<organism evidence="1 2">
    <name type="scientific">Dioscorea alata</name>
    <name type="common">Purple yam</name>
    <dbReference type="NCBI Taxonomy" id="55571"/>
    <lineage>
        <taxon>Eukaryota</taxon>
        <taxon>Viridiplantae</taxon>
        <taxon>Streptophyta</taxon>
        <taxon>Embryophyta</taxon>
        <taxon>Tracheophyta</taxon>
        <taxon>Spermatophyta</taxon>
        <taxon>Magnoliopsida</taxon>
        <taxon>Liliopsida</taxon>
        <taxon>Dioscoreales</taxon>
        <taxon>Dioscoreaceae</taxon>
        <taxon>Dioscorea</taxon>
    </lineage>
</organism>
<sequence length="143" mass="15587">MNNPNKLAKYMKAPYHGLLRARDSYVSCFTGCAGRSRYGPMMGHPARAISAVPRGFSFNSHSTSREDDISDLIRSASKASIRASPANSNASHVSLPTRTQSLDIGRIDEDSELTDDVLPGKMHPRSQSYGIRSNRSKLTFAAA</sequence>
<dbReference type="Proteomes" id="UP000827976">
    <property type="component" value="Chromosome 2"/>
</dbReference>
<reference evidence="2" key="1">
    <citation type="journal article" date="2022" name="Nat. Commun.">
        <title>Chromosome evolution and the genetic basis of agronomically important traits in greater yam.</title>
        <authorList>
            <person name="Bredeson J.V."/>
            <person name="Lyons J.B."/>
            <person name="Oniyinde I.O."/>
            <person name="Okereke N.R."/>
            <person name="Kolade O."/>
            <person name="Nnabue I."/>
            <person name="Nwadili C.O."/>
            <person name="Hribova E."/>
            <person name="Parker M."/>
            <person name="Nwogha J."/>
            <person name="Shu S."/>
            <person name="Carlson J."/>
            <person name="Kariba R."/>
            <person name="Muthemba S."/>
            <person name="Knop K."/>
            <person name="Barton G.J."/>
            <person name="Sherwood A.V."/>
            <person name="Lopez-Montes A."/>
            <person name="Asiedu R."/>
            <person name="Jamnadass R."/>
            <person name="Muchugi A."/>
            <person name="Goodstein D."/>
            <person name="Egesi C.N."/>
            <person name="Featherston J."/>
            <person name="Asfaw A."/>
            <person name="Simpson G.G."/>
            <person name="Dolezel J."/>
            <person name="Hendre P.S."/>
            <person name="Van Deynze A."/>
            <person name="Kumar P.L."/>
            <person name="Obidiegwu J.E."/>
            <person name="Bhattacharjee R."/>
            <person name="Rokhsar D.S."/>
        </authorList>
    </citation>
    <scope>NUCLEOTIDE SEQUENCE [LARGE SCALE GENOMIC DNA]</scope>
    <source>
        <strain evidence="2">cv. TDa95/00328</strain>
    </source>
</reference>
<gene>
    <name evidence="1" type="ORF">IHE45_02G003900</name>
</gene>
<evidence type="ECO:0000313" key="1">
    <source>
        <dbReference type="EMBL" id="KAH7689761.1"/>
    </source>
</evidence>
<comment type="caution">
    <text evidence="1">The sequence shown here is derived from an EMBL/GenBank/DDBJ whole genome shotgun (WGS) entry which is preliminary data.</text>
</comment>
<accession>A0ACB7WMM6</accession>
<keyword evidence="2" id="KW-1185">Reference proteome</keyword>
<dbReference type="EMBL" id="CM037012">
    <property type="protein sequence ID" value="KAH7689761.1"/>
    <property type="molecule type" value="Genomic_DNA"/>
</dbReference>
<protein>
    <submittedName>
        <fullName evidence="1">Uncharacterized protein</fullName>
    </submittedName>
</protein>
<proteinExistence type="predicted"/>
<name>A0ACB7WMM6_DIOAL</name>